<evidence type="ECO:0000256" key="4">
    <source>
        <dbReference type="ARBA" id="ARBA00017858"/>
    </source>
</evidence>
<comment type="similarity">
    <text evidence="2 11">Belongs to the GHMP kinase family. Homoserine kinase subfamily.</text>
</comment>
<dbReference type="AlphaFoldDB" id="A0A075G9Q8"/>
<reference evidence="14" key="1">
    <citation type="journal article" date="2014" name="Genome Biol. Evol.">
        <title>Pangenome evidence for extensive interdomain horizontal transfer affecting lineage core and shell genes in uncultured planktonic thaumarchaeota and euryarchaeota.</title>
        <authorList>
            <person name="Deschamps P."/>
            <person name="Zivanovic Y."/>
            <person name="Moreira D."/>
            <person name="Rodriguez-Valera F."/>
            <person name="Lopez-Garcia P."/>
        </authorList>
    </citation>
    <scope>NUCLEOTIDE SEQUENCE</scope>
</reference>
<keyword evidence="8 11" id="KW-0547">Nucleotide-binding</keyword>
<dbReference type="PRINTS" id="PR00958">
    <property type="entry name" value="HOMSERKINASE"/>
</dbReference>
<evidence type="ECO:0000256" key="3">
    <source>
        <dbReference type="ARBA" id="ARBA00012078"/>
    </source>
</evidence>
<dbReference type="GO" id="GO:0005737">
    <property type="term" value="C:cytoplasm"/>
    <property type="evidence" value="ECO:0007669"/>
    <property type="project" value="UniProtKB-SubCell"/>
</dbReference>
<evidence type="ECO:0000256" key="9">
    <source>
        <dbReference type="ARBA" id="ARBA00022777"/>
    </source>
</evidence>
<dbReference type="PROSITE" id="PS00627">
    <property type="entry name" value="GHMP_KINASES_ATP"/>
    <property type="match status" value="1"/>
</dbReference>
<dbReference type="PANTHER" id="PTHR20861:SF1">
    <property type="entry name" value="HOMOSERINE KINASE"/>
    <property type="match status" value="1"/>
</dbReference>
<dbReference type="InterPro" id="IPR014721">
    <property type="entry name" value="Ribsml_uS5_D2-typ_fold_subgr"/>
</dbReference>
<dbReference type="InterPro" id="IPR020568">
    <property type="entry name" value="Ribosomal_Su5_D2-typ_SF"/>
</dbReference>
<dbReference type="NCBIfam" id="NF002288">
    <property type="entry name" value="PRK01212.1-4"/>
    <property type="match status" value="1"/>
</dbReference>
<feature type="domain" description="GHMP kinase C-terminal" evidence="13">
    <location>
        <begin position="213"/>
        <end position="287"/>
    </location>
</feature>
<comment type="function">
    <text evidence="11">Catalyzes the ATP-dependent phosphorylation of L-homoserine to L-homoserine phosphate.</text>
</comment>
<feature type="binding site" evidence="11">
    <location>
        <begin position="90"/>
        <end position="100"/>
    </location>
    <ligand>
        <name>ATP</name>
        <dbReference type="ChEBI" id="CHEBI:30616"/>
    </ligand>
</feature>
<comment type="subcellular location">
    <subcellularLocation>
        <location evidence="11">Cytoplasm</location>
    </subcellularLocation>
</comment>
<dbReference type="PANTHER" id="PTHR20861">
    <property type="entry name" value="HOMOSERINE/4-DIPHOSPHOCYTIDYL-2-C-METHYL-D-ERYTHRITOL KINASE"/>
    <property type="match status" value="1"/>
</dbReference>
<evidence type="ECO:0000256" key="7">
    <source>
        <dbReference type="ARBA" id="ARBA00022697"/>
    </source>
</evidence>
<evidence type="ECO:0000256" key="10">
    <source>
        <dbReference type="ARBA" id="ARBA00022840"/>
    </source>
</evidence>
<dbReference type="Gene3D" id="3.30.70.890">
    <property type="entry name" value="GHMP kinase, C-terminal domain"/>
    <property type="match status" value="1"/>
</dbReference>
<sequence>MVHAPSSTANLGPGFDVFGLALDAFYDKVILSKTNKSITTNRPWHGVRILTTDNVPKDPQQNTAGLVVKAMKQKFKIKSGIEIKIKKDVPAGFGMGSSAASAAAAALAFNKLFNLKLDNKTLIKYAGIGEKASAGTIHYDNVAASLLGGFVVVKTKPFDVIRLEPPKDLVLCLAVPQLKVPKKKTKISRAVIPKTVKLSDLTINLSNAANIVSGFLTKDSDLIGRSIQDVIVEPARKHLIPGFSKVKNNALNAGALGVTISGAGPSVIAFCKKSQNLKKIGKSMEKGFDSVKVDSHIIICKPSTGPKIRT</sequence>
<dbReference type="Gene3D" id="3.30.230.10">
    <property type="match status" value="1"/>
</dbReference>
<evidence type="ECO:0000256" key="1">
    <source>
        <dbReference type="ARBA" id="ARBA00005015"/>
    </source>
</evidence>
<dbReference type="InterPro" id="IPR006204">
    <property type="entry name" value="GHMP_kinase_N_dom"/>
</dbReference>
<dbReference type="PIRSF" id="PIRSF000676">
    <property type="entry name" value="Homoser_kin"/>
    <property type="match status" value="1"/>
</dbReference>
<keyword evidence="6 11" id="KW-0808">Transferase</keyword>
<accession>A0A075G9Q8</accession>
<dbReference type="EMBL" id="KF900535">
    <property type="protein sequence ID" value="AIE98417.1"/>
    <property type="molecule type" value="Genomic_DNA"/>
</dbReference>
<dbReference type="GO" id="GO:0004413">
    <property type="term" value="F:homoserine kinase activity"/>
    <property type="evidence" value="ECO:0007669"/>
    <property type="project" value="UniProtKB-UniRule"/>
</dbReference>
<organism evidence="14">
    <name type="scientific">uncultured marine thaumarchaeote KM3_05_H01</name>
    <dbReference type="NCBI Taxonomy" id="1455971"/>
    <lineage>
        <taxon>Archaea</taxon>
        <taxon>Nitrososphaerota</taxon>
        <taxon>environmental samples</taxon>
    </lineage>
</organism>
<dbReference type="SUPFAM" id="SSF54211">
    <property type="entry name" value="Ribosomal protein S5 domain 2-like"/>
    <property type="match status" value="1"/>
</dbReference>
<keyword evidence="10 11" id="KW-0067">ATP-binding</keyword>
<gene>
    <name evidence="14" type="primary">thrB1</name>
    <name evidence="11" type="synonym">thrB</name>
</gene>
<evidence type="ECO:0000256" key="5">
    <source>
        <dbReference type="ARBA" id="ARBA00022605"/>
    </source>
</evidence>
<evidence type="ECO:0000256" key="2">
    <source>
        <dbReference type="ARBA" id="ARBA00007370"/>
    </source>
</evidence>
<dbReference type="InterPro" id="IPR013750">
    <property type="entry name" value="GHMP_kinase_C_dom"/>
</dbReference>
<dbReference type="HAMAP" id="MF_00384">
    <property type="entry name" value="Homoser_kinase"/>
    <property type="match status" value="1"/>
</dbReference>
<dbReference type="GO" id="GO:0009088">
    <property type="term" value="P:threonine biosynthetic process"/>
    <property type="evidence" value="ECO:0007669"/>
    <property type="project" value="UniProtKB-UniRule"/>
</dbReference>
<dbReference type="GO" id="GO:0005524">
    <property type="term" value="F:ATP binding"/>
    <property type="evidence" value="ECO:0007669"/>
    <property type="project" value="UniProtKB-UniRule"/>
</dbReference>
<dbReference type="Pfam" id="PF00288">
    <property type="entry name" value="GHMP_kinases_N"/>
    <property type="match status" value="1"/>
</dbReference>
<proteinExistence type="inferred from homology"/>
<evidence type="ECO:0000259" key="13">
    <source>
        <dbReference type="Pfam" id="PF08544"/>
    </source>
</evidence>
<comment type="pathway">
    <text evidence="1 11">Amino-acid biosynthesis; L-threonine biosynthesis; L-threonine from L-aspartate: step 4/5.</text>
</comment>
<comment type="catalytic activity">
    <reaction evidence="11">
        <text>L-homoserine + ATP = O-phospho-L-homoserine + ADP + H(+)</text>
        <dbReference type="Rhea" id="RHEA:13985"/>
        <dbReference type="ChEBI" id="CHEBI:15378"/>
        <dbReference type="ChEBI" id="CHEBI:30616"/>
        <dbReference type="ChEBI" id="CHEBI:57476"/>
        <dbReference type="ChEBI" id="CHEBI:57590"/>
        <dbReference type="ChEBI" id="CHEBI:456216"/>
        <dbReference type="EC" id="2.7.1.39"/>
    </reaction>
</comment>
<dbReference type="UniPathway" id="UPA00050">
    <property type="reaction ID" value="UER00064"/>
</dbReference>
<evidence type="ECO:0000259" key="12">
    <source>
        <dbReference type="Pfam" id="PF00288"/>
    </source>
</evidence>
<dbReference type="Pfam" id="PF08544">
    <property type="entry name" value="GHMP_kinases_C"/>
    <property type="match status" value="1"/>
</dbReference>
<dbReference type="InterPro" id="IPR000870">
    <property type="entry name" value="Homoserine_kinase"/>
</dbReference>
<dbReference type="InterPro" id="IPR006203">
    <property type="entry name" value="GHMP_knse_ATP-bd_CS"/>
</dbReference>
<feature type="domain" description="GHMP kinase N-terminal" evidence="12">
    <location>
        <begin position="66"/>
        <end position="149"/>
    </location>
</feature>
<evidence type="ECO:0000256" key="11">
    <source>
        <dbReference type="HAMAP-Rule" id="MF_00384"/>
    </source>
</evidence>
<name>A0A075G9Q8_9ARCH</name>
<evidence type="ECO:0000256" key="8">
    <source>
        <dbReference type="ARBA" id="ARBA00022741"/>
    </source>
</evidence>
<dbReference type="NCBIfam" id="TIGR00191">
    <property type="entry name" value="thrB"/>
    <property type="match status" value="1"/>
</dbReference>
<keyword evidence="9 11" id="KW-0418">Kinase</keyword>
<dbReference type="SUPFAM" id="SSF55060">
    <property type="entry name" value="GHMP Kinase, C-terminal domain"/>
    <property type="match status" value="1"/>
</dbReference>
<dbReference type="InterPro" id="IPR036554">
    <property type="entry name" value="GHMP_kinase_C_sf"/>
</dbReference>
<evidence type="ECO:0000256" key="6">
    <source>
        <dbReference type="ARBA" id="ARBA00022679"/>
    </source>
</evidence>
<dbReference type="EC" id="2.7.1.39" evidence="3 11"/>
<keyword evidence="5 11" id="KW-0028">Amino-acid biosynthesis</keyword>
<protein>
    <recommendedName>
        <fullName evidence="4 11">Homoserine kinase</fullName>
        <shortName evidence="11">HK</shortName>
        <shortName evidence="11">HSK</shortName>
        <ecNumber evidence="3 11">2.7.1.39</ecNumber>
    </recommendedName>
</protein>
<keyword evidence="11" id="KW-0963">Cytoplasm</keyword>
<evidence type="ECO:0000313" key="14">
    <source>
        <dbReference type="EMBL" id="AIE98417.1"/>
    </source>
</evidence>
<keyword evidence="7 11" id="KW-0791">Threonine biosynthesis</keyword>